<feature type="compositionally biased region" description="Basic and acidic residues" evidence="1">
    <location>
        <begin position="11"/>
        <end position="24"/>
    </location>
</feature>
<dbReference type="EMBL" id="VXIV02003277">
    <property type="protein sequence ID" value="KAF6018767.1"/>
    <property type="molecule type" value="Genomic_DNA"/>
</dbReference>
<gene>
    <name evidence="3" type="ORF">EB796_022912</name>
</gene>
<reference evidence="3" key="1">
    <citation type="submission" date="2020-06" db="EMBL/GenBank/DDBJ databases">
        <title>Draft genome of Bugula neritina, a colonial animal packing powerful symbionts and potential medicines.</title>
        <authorList>
            <person name="Rayko M."/>
        </authorList>
    </citation>
    <scope>NUCLEOTIDE SEQUENCE [LARGE SCALE GENOMIC DNA]</scope>
    <source>
        <strain evidence="3">Kwan_BN1</strain>
    </source>
</reference>
<feature type="region of interest" description="Disordered" evidence="1">
    <location>
        <begin position="1"/>
        <end position="42"/>
    </location>
</feature>
<evidence type="ECO:0000259" key="2">
    <source>
        <dbReference type="PROSITE" id="PS50097"/>
    </source>
</evidence>
<name>A0A7J7IYY1_BUGNE</name>
<organism evidence="3 4">
    <name type="scientific">Bugula neritina</name>
    <name type="common">Brown bryozoan</name>
    <name type="synonym">Sertularia neritina</name>
    <dbReference type="NCBI Taxonomy" id="10212"/>
    <lineage>
        <taxon>Eukaryota</taxon>
        <taxon>Metazoa</taxon>
        <taxon>Spiralia</taxon>
        <taxon>Lophotrochozoa</taxon>
        <taxon>Bryozoa</taxon>
        <taxon>Gymnolaemata</taxon>
        <taxon>Cheilostomatida</taxon>
        <taxon>Flustrina</taxon>
        <taxon>Buguloidea</taxon>
        <taxon>Bugulidae</taxon>
        <taxon>Bugula</taxon>
    </lineage>
</organism>
<evidence type="ECO:0000313" key="4">
    <source>
        <dbReference type="Proteomes" id="UP000593567"/>
    </source>
</evidence>
<keyword evidence="4" id="KW-1185">Reference proteome</keyword>
<dbReference type="PROSITE" id="PS50097">
    <property type="entry name" value="BTB"/>
    <property type="match status" value="1"/>
</dbReference>
<comment type="caution">
    <text evidence="3">The sequence shown here is derived from an EMBL/GenBank/DDBJ whole genome shotgun (WGS) entry which is preliminary data.</text>
</comment>
<dbReference type="PANTHER" id="PTHR24410:SF41">
    <property type="entry name" value="HL07962P"/>
    <property type="match status" value="1"/>
</dbReference>
<evidence type="ECO:0000313" key="3">
    <source>
        <dbReference type="EMBL" id="KAF6018767.1"/>
    </source>
</evidence>
<dbReference type="SUPFAM" id="SSF54695">
    <property type="entry name" value="POZ domain"/>
    <property type="match status" value="1"/>
</dbReference>
<sequence length="485" mass="55421">MAGIGPSSSMSRRDSLDSSNRHSFGESALNGNSNGNGGKNCTNHSSNIVRHISSTYGDFETHDLLLAVGKHKYPAHRIVLAQSPVFRAMLYGVNWQESTANEIVLTEVETYIDAFQDFLKYLYGLPLRICLQNVEALVYYGDKYALDSLLNECLDVFNLDVKLTGDLLSALNGWKMINKILCKRQDCVNVLKSLLFSNIELIMTNENIIASLDEDDMVEFLSSNEIVCRTEFSLFKLFESWLLMKYKENERLELLQKFSEVLRLPYMHVQEMSYVENCPKRLFSDKTSTNFKLATSTIKALLCDAYKYHVVVKAKRSSVMALPNYRLYLDGALCMKYRLLNTDGLNSWSKMDSYFKVKNSMSQADSGGREFGFCVTLMRKMFVHRQMLVSNTEKQRLSVLSLEISQNFCGTVPFKSGVIYIHEKRAGSILRRPLTSFDFANSRMKSDIKLEDVNFEDVIVKNSPYQYDDDLGNLVYLALDIFLLE</sequence>
<proteinExistence type="predicted"/>
<accession>A0A7J7IYY1</accession>
<dbReference type="Gene3D" id="3.30.710.10">
    <property type="entry name" value="Potassium Channel Kv1.1, Chain A"/>
    <property type="match status" value="1"/>
</dbReference>
<dbReference type="Proteomes" id="UP000593567">
    <property type="component" value="Unassembled WGS sequence"/>
</dbReference>
<dbReference type="PANTHER" id="PTHR24410">
    <property type="entry name" value="HL07962P-RELATED"/>
    <property type="match status" value="1"/>
</dbReference>
<feature type="domain" description="BTB" evidence="2">
    <location>
        <begin position="62"/>
        <end position="123"/>
    </location>
</feature>
<dbReference type="Pfam" id="PF00651">
    <property type="entry name" value="BTB"/>
    <property type="match status" value="1"/>
</dbReference>
<evidence type="ECO:0000256" key="1">
    <source>
        <dbReference type="SAM" id="MobiDB-lite"/>
    </source>
</evidence>
<dbReference type="InterPro" id="IPR011333">
    <property type="entry name" value="SKP1/BTB/POZ_sf"/>
</dbReference>
<dbReference type="Gene3D" id="1.25.40.420">
    <property type="match status" value="1"/>
</dbReference>
<dbReference type="SMART" id="SM00225">
    <property type="entry name" value="BTB"/>
    <property type="match status" value="1"/>
</dbReference>
<dbReference type="AlphaFoldDB" id="A0A7J7IYY1"/>
<protein>
    <submittedName>
        <fullName evidence="3">Tango10</fullName>
    </submittedName>
</protein>
<dbReference type="InterPro" id="IPR051481">
    <property type="entry name" value="BTB-POZ/Galectin-3-binding"/>
</dbReference>
<dbReference type="InterPro" id="IPR000210">
    <property type="entry name" value="BTB/POZ_dom"/>
</dbReference>
<dbReference type="OrthoDB" id="2359033at2759"/>